<dbReference type="InterPro" id="IPR014710">
    <property type="entry name" value="RmlC-like_jellyroll"/>
</dbReference>
<proteinExistence type="predicted"/>
<feature type="domain" description="Cupin type-2" evidence="1">
    <location>
        <begin position="48"/>
        <end position="108"/>
    </location>
</feature>
<accession>I7KM52</accession>
<dbReference type="InterPro" id="IPR047263">
    <property type="entry name" value="HNL-like_cupin"/>
</dbReference>
<dbReference type="CDD" id="cd02233">
    <property type="entry name" value="cupin_HNL-like"/>
    <property type="match status" value="1"/>
</dbReference>
<protein>
    <recommendedName>
        <fullName evidence="1">Cupin type-2 domain-containing protein</fullName>
    </recommendedName>
</protein>
<dbReference type="InterPro" id="IPR011051">
    <property type="entry name" value="RmlC_Cupin_sf"/>
</dbReference>
<comment type="caution">
    <text evidence="2">The sequence shown here is derived from an EMBL/GenBank/DDBJ whole genome shotgun (WGS) entry which is preliminary data.</text>
</comment>
<name>I7KM52_9LACO</name>
<evidence type="ECO:0000313" key="2">
    <source>
        <dbReference type="EMBL" id="CCI85829.1"/>
    </source>
</evidence>
<dbReference type="PANTHER" id="PTHR43698:SF1">
    <property type="entry name" value="BLL4564 PROTEIN"/>
    <property type="match status" value="1"/>
</dbReference>
<dbReference type="Proteomes" id="UP000009311">
    <property type="component" value="Unassembled WGS sequence"/>
</dbReference>
<dbReference type="InterPro" id="IPR013096">
    <property type="entry name" value="Cupin_2"/>
</dbReference>
<dbReference type="PANTHER" id="PTHR43698">
    <property type="entry name" value="RIBD C-TERMINAL DOMAIN CONTAINING PROTEIN"/>
    <property type="match status" value="1"/>
</dbReference>
<evidence type="ECO:0000313" key="3">
    <source>
        <dbReference type="Proteomes" id="UP000009311"/>
    </source>
</evidence>
<dbReference type="SUPFAM" id="SSF51182">
    <property type="entry name" value="RmlC-like cupins"/>
    <property type="match status" value="1"/>
</dbReference>
<organism evidence="2 3">
    <name type="scientific">Lactobacillus pasteurii DSM 23907 = CRBIP 24.76</name>
    <dbReference type="NCBI Taxonomy" id="1423790"/>
    <lineage>
        <taxon>Bacteria</taxon>
        <taxon>Bacillati</taxon>
        <taxon>Bacillota</taxon>
        <taxon>Bacilli</taxon>
        <taxon>Lactobacillales</taxon>
        <taxon>Lactobacillaceae</taxon>
        <taxon>Lactobacillus</taxon>
    </lineage>
</organism>
<sequence>MNKNEDSVKNSEFGFGESNDAYAKYFFGQSYLKRLASNSDEKINVSNVSFEPGCRNNWHEHSIAQILIAVAGEGWYQAEGQVAQKMLPGDVVIVPAHTKHWHGADKDSWFAHLAIMVGDAKTDWYESVDEAEYEKLN</sequence>
<keyword evidence="3" id="KW-1185">Reference proteome</keyword>
<evidence type="ECO:0000259" key="1">
    <source>
        <dbReference type="Pfam" id="PF07883"/>
    </source>
</evidence>
<dbReference type="Gene3D" id="2.60.120.10">
    <property type="entry name" value="Jelly Rolls"/>
    <property type="match status" value="1"/>
</dbReference>
<dbReference type="AlphaFoldDB" id="I7KM52"/>
<dbReference type="STRING" id="1423790.BN53_07005"/>
<reference evidence="2 3" key="1">
    <citation type="submission" date="2012-06" db="EMBL/GenBank/DDBJ databases">
        <title>Draft Genome Sequence of Lactobacillus pasteurii CRBIP 24.76T.</title>
        <authorList>
            <person name="Cousin S."/>
            <person name="Bouchier C."/>
            <person name="Loux V."/>
            <person name="Ma L."/>
            <person name="Creno S."/>
            <person name="Bizet C."/>
            <person name="Clermont D."/>
        </authorList>
    </citation>
    <scope>NUCLEOTIDE SEQUENCE [LARGE SCALE GENOMIC DNA]</scope>
    <source>
        <strain evidence="3">CRBIP 24.76T</strain>
    </source>
</reference>
<dbReference type="eggNOG" id="COG1917">
    <property type="taxonomic scope" value="Bacteria"/>
</dbReference>
<gene>
    <name evidence="2" type="ORF">BN53_07005</name>
</gene>
<dbReference type="RefSeq" id="WP_009560398.1">
    <property type="nucleotide sequence ID" value="NZ_AYZN01000001.1"/>
</dbReference>
<dbReference type="OrthoDB" id="9802489at2"/>
<dbReference type="EMBL" id="CAKD01000023">
    <property type="protein sequence ID" value="CCI85829.1"/>
    <property type="molecule type" value="Genomic_DNA"/>
</dbReference>
<dbReference type="Pfam" id="PF07883">
    <property type="entry name" value="Cupin_2"/>
    <property type="match status" value="1"/>
</dbReference>